<keyword evidence="5" id="KW-1185">Reference proteome</keyword>
<feature type="domain" description="Glucosyltransferase 3-like C-terminal" evidence="3">
    <location>
        <begin position="168"/>
        <end position="326"/>
    </location>
</feature>
<dbReference type="InterPro" id="IPR058591">
    <property type="entry name" value="Gtf3_N"/>
</dbReference>
<sequence length="328" mass="37107">MGKYLLEVHGWTKNDGGSKAINDVNYFLKKLGFINIQSPNSKGKKALYLLTKFPYEIKKLSGIIVVQFTGGKLQKRIAKVIKKNKRLKLIYIIHDLEALRYNSDNHDPKLTQEEIDLMKEADGIISLSQPMTDWLRKQGVQCKIGNLGMWDYFTTKPFVDENNYDYSVCFAGNLNKSEFLRTYTGNQKISCYGTLNNVELPPNLIYKGVFSPDDVSQKIKENFGLIWDGGSSETCSGKAGEYLKYNSPHKTALYLSSGIPVIVWENAAVAEYVKKYDCGILIKSLGEIDIRLKSIAQDQYSELVHNAQLVGEQMRSGKFLKDALENLI</sequence>
<dbReference type="PIRSF" id="PIRSF007023">
    <property type="entry name" value="UDP-Galf_transf"/>
    <property type="match status" value="1"/>
</dbReference>
<reference evidence="4 5" key="1">
    <citation type="journal article" date="2015" name="Genome Announc.">
        <title>Expanding the biotechnology potential of lactobacilli through comparative genomics of 213 strains and associated genera.</title>
        <authorList>
            <person name="Sun Z."/>
            <person name="Harris H.M."/>
            <person name="McCann A."/>
            <person name="Guo C."/>
            <person name="Argimon S."/>
            <person name="Zhang W."/>
            <person name="Yang X."/>
            <person name="Jeffery I.B."/>
            <person name="Cooney J.C."/>
            <person name="Kagawa T.F."/>
            <person name="Liu W."/>
            <person name="Song Y."/>
            <person name="Salvetti E."/>
            <person name="Wrobel A."/>
            <person name="Rasinkangas P."/>
            <person name="Parkhill J."/>
            <person name="Rea M.C."/>
            <person name="O'Sullivan O."/>
            <person name="Ritari J."/>
            <person name="Douillard F.P."/>
            <person name="Paul Ross R."/>
            <person name="Yang R."/>
            <person name="Briner A.E."/>
            <person name="Felis G.E."/>
            <person name="de Vos W.M."/>
            <person name="Barrangou R."/>
            <person name="Klaenhammer T.R."/>
            <person name="Caufield P.W."/>
            <person name="Cui Y."/>
            <person name="Zhang H."/>
            <person name="O'Toole P.W."/>
        </authorList>
    </citation>
    <scope>NUCLEOTIDE SEQUENCE [LARGE SCALE GENOMIC DNA]</scope>
    <source>
        <strain evidence="4 5">DSM 20653</strain>
    </source>
</reference>
<dbReference type="RefSeq" id="WP_057907129.1">
    <property type="nucleotide sequence ID" value="NZ_AYYZ01000030.1"/>
</dbReference>
<keyword evidence="1 4" id="KW-0808">Transferase</keyword>
<organism evidence="4 5">
    <name type="scientific">Ligilactobacillus araffinosus DSM 20653</name>
    <dbReference type="NCBI Taxonomy" id="1423820"/>
    <lineage>
        <taxon>Bacteria</taxon>
        <taxon>Bacillati</taxon>
        <taxon>Bacillota</taxon>
        <taxon>Bacilli</taxon>
        <taxon>Lactobacillales</taxon>
        <taxon>Lactobacillaceae</taxon>
        <taxon>Ligilactobacillus</taxon>
    </lineage>
</organism>
<dbReference type="EMBL" id="AYYZ01000030">
    <property type="protein sequence ID" value="KRM51489.1"/>
    <property type="molecule type" value="Genomic_DNA"/>
</dbReference>
<evidence type="ECO:0000256" key="1">
    <source>
        <dbReference type="ARBA" id="ARBA00022679"/>
    </source>
</evidence>
<evidence type="ECO:0000259" key="2">
    <source>
        <dbReference type="Pfam" id="PF26334"/>
    </source>
</evidence>
<dbReference type="AlphaFoldDB" id="A0A0R1Z9Y0"/>
<name>A0A0R1Z9Y0_9LACO</name>
<dbReference type="InterPro" id="IPR058592">
    <property type="entry name" value="Gtf3_C"/>
</dbReference>
<dbReference type="STRING" id="1423820.FC64_GL001299"/>
<proteinExistence type="predicted"/>
<dbReference type="Gene3D" id="3.40.50.2000">
    <property type="entry name" value="Glycogen Phosphorylase B"/>
    <property type="match status" value="2"/>
</dbReference>
<gene>
    <name evidence="4" type="ORF">FC64_GL001299</name>
</gene>
<evidence type="ECO:0000313" key="4">
    <source>
        <dbReference type="EMBL" id="KRM51489.1"/>
    </source>
</evidence>
<evidence type="ECO:0000313" key="5">
    <source>
        <dbReference type="Proteomes" id="UP000051291"/>
    </source>
</evidence>
<dbReference type="Pfam" id="PF26334">
    <property type="entry name" value="Gtf3_N"/>
    <property type="match status" value="1"/>
</dbReference>
<dbReference type="PATRIC" id="fig|1423820.4.peg.1325"/>
<protein>
    <submittedName>
        <fullName evidence="4">Galactofuranosyltransferase</fullName>
    </submittedName>
</protein>
<evidence type="ECO:0000259" key="3">
    <source>
        <dbReference type="Pfam" id="PF26337"/>
    </source>
</evidence>
<comment type="caution">
    <text evidence="4">The sequence shown here is derived from an EMBL/GenBank/DDBJ whole genome shotgun (WGS) entry which is preliminary data.</text>
</comment>
<dbReference type="Proteomes" id="UP000051291">
    <property type="component" value="Unassembled WGS sequence"/>
</dbReference>
<dbReference type="Pfam" id="PF26337">
    <property type="entry name" value="Gtf3_C"/>
    <property type="match status" value="1"/>
</dbReference>
<accession>A0A0R1Z9Y0</accession>
<dbReference type="GO" id="GO:0016740">
    <property type="term" value="F:transferase activity"/>
    <property type="evidence" value="ECO:0007669"/>
    <property type="project" value="UniProtKB-KW"/>
</dbReference>
<feature type="domain" description="Glucosyltransferase 3-like N-terminal" evidence="2">
    <location>
        <begin position="4"/>
        <end position="149"/>
    </location>
</feature>